<organism evidence="3 4">
    <name type="scientific">Sulfurirhabdus autotrophica</name>
    <dbReference type="NCBI Taxonomy" id="1706046"/>
    <lineage>
        <taxon>Bacteria</taxon>
        <taxon>Pseudomonadati</taxon>
        <taxon>Pseudomonadota</taxon>
        <taxon>Betaproteobacteria</taxon>
        <taxon>Nitrosomonadales</taxon>
        <taxon>Sulfuricellaceae</taxon>
        <taxon>Sulfurirhabdus</taxon>
    </lineage>
</organism>
<dbReference type="RefSeq" id="WP_124946583.1">
    <property type="nucleotide sequence ID" value="NZ_BHVT01000037.1"/>
</dbReference>
<feature type="domain" description="IrrE N-terminal-like" evidence="2">
    <location>
        <begin position="37"/>
        <end position="165"/>
    </location>
</feature>
<comment type="caution">
    <text evidence="3">The sequence shown here is derived from an EMBL/GenBank/DDBJ whole genome shotgun (WGS) entry which is preliminary data.</text>
</comment>
<protein>
    <submittedName>
        <fullName evidence="3">Uncharacterized protein DUF955</fullName>
    </submittedName>
</protein>
<evidence type="ECO:0000259" key="2">
    <source>
        <dbReference type="Pfam" id="PF06114"/>
    </source>
</evidence>
<dbReference type="InterPro" id="IPR052345">
    <property type="entry name" value="Rad_response_metalloprotease"/>
</dbReference>
<dbReference type="Pfam" id="PF06114">
    <property type="entry name" value="Peptidase_M78"/>
    <property type="match status" value="1"/>
</dbReference>
<reference evidence="3 4" key="1">
    <citation type="submission" date="2019-03" db="EMBL/GenBank/DDBJ databases">
        <title>Genomic Encyclopedia of Type Strains, Phase IV (KMG-IV): sequencing the most valuable type-strain genomes for metagenomic binning, comparative biology and taxonomic classification.</title>
        <authorList>
            <person name="Goeker M."/>
        </authorList>
    </citation>
    <scope>NUCLEOTIDE SEQUENCE [LARGE SCALE GENOMIC DNA]</scope>
    <source>
        <strain evidence="3 4">DSM 100309</strain>
    </source>
</reference>
<sequence length="292" mass="32030">MITTDPYAFATLVAEQIVKGLGIVTLPIDPKGIARGRGIDVVAKPMENEGVSGMLVRYDSEFAIAYATHHQNEGFENFSVAHELGHYFLPGHVDAVIAGDTGSHASRAGYSSGDKYEAEADRFAAGFLMPRHLFFPALEKAGSGLAAIENLAALCKTSLHATAIRYTQCTRDPVAIVISRGGIIDHCFMSEAIKNVDGINWLRKREGLPRNTTTSAFNKVPTNVLHGVRIEETSNLQHWFGGRRSIEISEDVVGLGRYGKTLTVLYDIDVPDPEDEEGEQSLMESWTPHFRR</sequence>
<accession>A0A4R3Y6L8</accession>
<gene>
    <name evidence="3" type="ORF">EDC63_10871</name>
</gene>
<dbReference type="AlphaFoldDB" id="A0A4R3Y6L8"/>
<dbReference type="Proteomes" id="UP000295367">
    <property type="component" value="Unassembled WGS sequence"/>
</dbReference>
<dbReference type="OrthoDB" id="9794834at2"/>
<dbReference type="InterPro" id="IPR010359">
    <property type="entry name" value="IrrE_HExxH"/>
</dbReference>
<keyword evidence="4" id="KW-1185">Reference proteome</keyword>
<evidence type="ECO:0000313" key="4">
    <source>
        <dbReference type="Proteomes" id="UP000295367"/>
    </source>
</evidence>
<name>A0A4R3Y6L8_9PROT</name>
<dbReference type="EMBL" id="SMCO01000008">
    <property type="protein sequence ID" value="TCV85863.1"/>
    <property type="molecule type" value="Genomic_DNA"/>
</dbReference>
<evidence type="ECO:0000256" key="1">
    <source>
        <dbReference type="SAM" id="MobiDB-lite"/>
    </source>
</evidence>
<evidence type="ECO:0000313" key="3">
    <source>
        <dbReference type="EMBL" id="TCV85863.1"/>
    </source>
</evidence>
<proteinExistence type="predicted"/>
<feature type="region of interest" description="Disordered" evidence="1">
    <location>
        <begin position="271"/>
        <end position="292"/>
    </location>
</feature>
<dbReference type="PANTHER" id="PTHR43236">
    <property type="entry name" value="ANTITOXIN HIGA1"/>
    <property type="match status" value="1"/>
</dbReference>
<dbReference type="Gene3D" id="1.10.10.2910">
    <property type="match status" value="1"/>
</dbReference>
<dbReference type="PANTHER" id="PTHR43236:SF2">
    <property type="entry name" value="BLL0069 PROTEIN"/>
    <property type="match status" value="1"/>
</dbReference>